<dbReference type="SUPFAM" id="SSF52540">
    <property type="entry name" value="P-loop containing nucleoside triphosphate hydrolases"/>
    <property type="match status" value="2"/>
</dbReference>
<dbReference type="OrthoDB" id="5814759at2759"/>
<dbReference type="GO" id="GO:0016787">
    <property type="term" value="F:hydrolase activity"/>
    <property type="evidence" value="ECO:0007669"/>
    <property type="project" value="UniProtKB-KW"/>
</dbReference>
<feature type="transmembrane region" description="Helical" evidence="5">
    <location>
        <begin position="125"/>
        <end position="145"/>
    </location>
</feature>
<proteinExistence type="predicted"/>
<evidence type="ECO:0000256" key="1">
    <source>
        <dbReference type="ARBA" id="ARBA00022741"/>
    </source>
</evidence>
<dbReference type="GO" id="GO:0005524">
    <property type="term" value="F:ATP binding"/>
    <property type="evidence" value="ECO:0007669"/>
    <property type="project" value="UniProtKB-KW"/>
</dbReference>
<keyword evidence="2" id="KW-0378">Hydrolase</keyword>
<feature type="domain" description="DNA2/NAM7 helicase-like C-terminal" evidence="6">
    <location>
        <begin position="922"/>
        <end position="1097"/>
    </location>
</feature>
<dbReference type="PANTHER" id="PTHR43788">
    <property type="entry name" value="DNA2/NAM7 HELICASE FAMILY MEMBER"/>
    <property type="match status" value="1"/>
</dbReference>
<organism evidence="7 8">
    <name type="scientific">Caenorhabditis angaria</name>
    <dbReference type="NCBI Taxonomy" id="860376"/>
    <lineage>
        <taxon>Eukaryota</taxon>
        <taxon>Metazoa</taxon>
        <taxon>Ecdysozoa</taxon>
        <taxon>Nematoda</taxon>
        <taxon>Chromadorea</taxon>
        <taxon>Rhabditida</taxon>
        <taxon>Rhabditina</taxon>
        <taxon>Rhabditomorpha</taxon>
        <taxon>Rhabditoidea</taxon>
        <taxon>Rhabditidae</taxon>
        <taxon>Peloderinae</taxon>
        <taxon>Caenorhabditis</taxon>
    </lineage>
</organism>
<protein>
    <recommendedName>
        <fullName evidence="6">DNA2/NAM7 helicase-like C-terminal domain-containing protein</fullName>
    </recommendedName>
</protein>
<dbReference type="PANTHER" id="PTHR43788:SF16">
    <property type="entry name" value="HELICASE WITH ZINC FINGER 2"/>
    <property type="match status" value="1"/>
</dbReference>
<dbReference type="Gene3D" id="3.40.50.300">
    <property type="entry name" value="P-loop containing nucleotide triphosphate hydrolases"/>
    <property type="match status" value="4"/>
</dbReference>
<keyword evidence="3" id="KW-0347">Helicase</keyword>
<reference evidence="7" key="1">
    <citation type="submission" date="2022-11" db="EMBL/GenBank/DDBJ databases">
        <authorList>
            <person name="Kikuchi T."/>
        </authorList>
    </citation>
    <scope>NUCLEOTIDE SEQUENCE</scope>
    <source>
        <strain evidence="7">PS1010</strain>
    </source>
</reference>
<evidence type="ECO:0000259" key="6">
    <source>
        <dbReference type="Pfam" id="PF13087"/>
    </source>
</evidence>
<feature type="transmembrane region" description="Helical" evidence="5">
    <location>
        <begin position="87"/>
        <end position="113"/>
    </location>
</feature>
<comment type="caution">
    <text evidence="7">The sequence shown here is derived from an EMBL/GenBank/DDBJ whole genome shotgun (WGS) entry which is preliminary data.</text>
</comment>
<evidence type="ECO:0000313" key="7">
    <source>
        <dbReference type="EMBL" id="CAI5451413.1"/>
    </source>
</evidence>
<dbReference type="InterPro" id="IPR041679">
    <property type="entry name" value="DNA2/NAM7-like_C"/>
</dbReference>
<dbReference type="InterPro" id="IPR050534">
    <property type="entry name" value="Coronavir_polyprotein_1ab"/>
</dbReference>
<dbReference type="InterPro" id="IPR027417">
    <property type="entry name" value="P-loop_NTPase"/>
</dbReference>
<dbReference type="GO" id="GO:0043139">
    <property type="term" value="F:5'-3' DNA helicase activity"/>
    <property type="evidence" value="ECO:0007669"/>
    <property type="project" value="TreeGrafter"/>
</dbReference>
<keyword evidence="8" id="KW-1185">Reference proteome</keyword>
<evidence type="ECO:0000256" key="3">
    <source>
        <dbReference type="ARBA" id="ARBA00022806"/>
    </source>
</evidence>
<keyword evidence="4" id="KW-0067">ATP-binding</keyword>
<keyword evidence="5" id="KW-1133">Transmembrane helix</keyword>
<name>A0A9P1ISR1_9PELO</name>
<sequence>MTICLKQAVGSSPQTCGTALAVRIIGGSFLCLSIISSIIACALWNTENHTLSNNIIYYVGLFATQMLNICIVYLLNRGITLQKAHYLQPFIICALLHLIICILLSAIFFLYVVTRATFYTAWSDFGFFFIFVILTGFWIIAISLAREYRDYIIYDDFLHETLPSYKLISQYELKQRSDEKMEEVIEELDSMRIRDDSVHPWQQYYESNSSRKNLNKGLKELFFKCNLQDIQKFRITSKNVWLNEPRITNGADFDKTTSKIVDYIPKKPFAFYSVISKRGNVIILTPLFNEVVANDRLDLRLVHLNKHAIDLLNPGRFQFNDYHIGDILCVFKLQKKQKTRGSEILQFTEKDVLRPDGLHFWEVAEYCETLRDLSSVDILSPYRTMKGHFLCVSSSFSTVIEMNKNILPGAYINQLLSAEVFVSILKPGQFLHNLKKDDWITVAKMSPRLITTNTYAPFVISAKEACSEVKEIFENYQNAFAKYNREKAYGILEVAVGFGSNGLLAIKNQNVDSRRYKTKLEKYTSRNPYAYFNFTIYGSNGPTAAKKWNRAASVKISTETDFFYADVLSAQKNGITLMVRARCALQSLDSAMFKRLENRTVEVKQSKEYKSCPINYEIDENSNADKLIQALYGGNPIPFIDFAVESNISIGTFNLLETQTKYAKMVADEKLSALIGSSSFGCGKTAAIASAAIHSLHVNPTSLQMVTAVTNSAVVALIEKIIQLQPNIKIVRIISAHNTTVLPSTQLTDFDYPTVLAELLKEYIMREDSLSPPNYIAENLLIQMLAYLKRRSYLQETSFRTVRMKNMFQNANEYSDEDLLKFFMEHKKPTIIVGTVASILNFFSKLWNAWIDHVSTIQIDEASTLPRETLLQIATCFPKSKYSLVGDYRQLQPYYEGDASQLLIDTAIGETLRDCVTQNLLPSVYFNGVFRCRPEITQQLGNLFYDSTLESLHINAVTELQLQNSPALNLKTSNEYPMIFINTDISEHSKRGTSLRNIEEASTAKCLANHLLKYIKKEDIAILCFYRAQMNELRDFGADSGIYVGSVDSGQGREWPVCIICTTRTSNYDKSPFMVNARRINVALSRSKHINFILGHTKSMAGAQFWNNIISTCSQNNTLVKSDDFENIIEPGHFELQLKQLYDGKMEEVKEEIESARIQDNSVHPWQQYYELGTSGKPNKKGLKKIFFKCNLQDIQKFRITSKNVWVNEPRFTNGADFDKTTSKIVDYIPKKPFAFYSVISKRGNVIILTPLFNEVVANDRLDLRLVHLNRHAIDLLNPGRIKIEDYYIGDILCVFKLQQKQMRRGSTIFKFTEKNVMKPNGKHFWEVAEYCETLRDISSVEILSPYRTSKGNFLCVSSSFSTVIEMNKNILPGAYINQLLSAEVFVSILKPGQFLLNFNKDNRITVAKMSPRLITTNTYAPFVISAKEACSEVKEIFENYQNAFAKYNREQAYGILEVAVGFGSNGLLAIKNQIVDTRRYKTKLEKYTSRNPYAYFNFTIYGSNGPPAAKKWNRAASVKISTETDFFYADVLSAQKNGITLMVRARCALQSLDSAMFKRLENRTVEVKQCKEYKSCPINYEIDENSNADKLIQALYGGNPIPFIDFAIESNISIGTFKLLETQTKYAEMVADEKLIALIGSSSFGCGKTAAIASAAIHSLDVNPTSLQMVTAVTNSAVVALIEKIIQLEPNIKIVRIISAHNTTVLPSTQLTDFDYPTVLAELLKEYIMREDSLSPPNYIAENLLIQMLAYLKRRSYLQETSFRTVRMKNMFQNANEYSDEDLLKFFMEHKKPTIIVGTVASILNFFSKSWNAWIDHVSTIQIDEASTLPRETLLQIATCFSKSKYSLVGDYRQLQPYYEGDASQLLIDTAIGETLRDCVTQNLLPSVYFNGVFRCRPEITQQLGNLFYDSTLESLHINAVTELQLQNSPALNLKTSNEYPMIFINTDISEHSKRGTSLKNIEEASTAKCLANHLLKYIKKEDIAILCFYRAQMNELRDFGADSGIYVGSVDSGQGREWPVCIICTTRTSNYDKSPFMVNARRINVALSRSKHINFILGHTKSMAGAQFWNNIISTCSENNTLVKSDDFENIIDPENRSTDSDDEYHFIN</sequence>
<keyword evidence="5" id="KW-0472">Membrane</keyword>
<dbReference type="CDD" id="cd18808">
    <property type="entry name" value="SF1_C_Upf1"/>
    <property type="match status" value="2"/>
</dbReference>
<evidence type="ECO:0000313" key="8">
    <source>
        <dbReference type="Proteomes" id="UP001152747"/>
    </source>
</evidence>
<gene>
    <name evidence="7" type="ORF">CAMP_LOCUS14050</name>
</gene>
<dbReference type="Proteomes" id="UP001152747">
    <property type="component" value="Unassembled WGS sequence"/>
</dbReference>
<feature type="transmembrane region" description="Helical" evidence="5">
    <location>
        <begin position="20"/>
        <end position="43"/>
    </location>
</feature>
<evidence type="ECO:0000256" key="5">
    <source>
        <dbReference type="SAM" id="Phobius"/>
    </source>
</evidence>
<accession>A0A9P1ISR1</accession>
<feature type="transmembrane region" description="Helical" evidence="5">
    <location>
        <begin position="55"/>
        <end position="75"/>
    </location>
</feature>
<evidence type="ECO:0000256" key="4">
    <source>
        <dbReference type="ARBA" id="ARBA00022840"/>
    </source>
</evidence>
<dbReference type="Pfam" id="PF13087">
    <property type="entry name" value="AAA_12"/>
    <property type="match status" value="2"/>
</dbReference>
<feature type="domain" description="DNA2/NAM7 helicase-like C-terminal" evidence="6">
    <location>
        <begin position="1887"/>
        <end position="2062"/>
    </location>
</feature>
<evidence type="ECO:0000256" key="2">
    <source>
        <dbReference type="ARBA" id="ARBA00022801"/>
    </source>
</evidence>
<keyword evidence="1" id="KW-0547">Nucleotide-binding</keyword>
<dbReference type="EMBL" id="CANHGI010000005">
    <property type="protein sequence ID" value="CAI5451413.1"/>
    <property type="molecule type" value="Genomic_DNA"/>
</dbReference>
<dbReference type="InterPro" id="IPR047187">
    <property type="entry name" value="SF1_C_Upf1"/>
</dbReference>
<keyword evidence="5" id="KW-0812">Transmembrane</keyword>